<feature type="region of interest" description="Disordered" evidence="1">
    <location>
        <begin position="2738"/>
        <end position="2786"/>
    </location>
</feature>
<evidence type="ECO:0000256" key="1">
    <source>
        <dbReference type="SAM" id="MobiDB-lite"/>
    </source>
</evidence>
<feature type="compositionally biased region" description="Polar residues" evidence="1">
    <location>
        <begin position="2930"/>
        <end position="2947"/>
    </location>
</feature>
<evidence type="ECO:0000313" key="3">
    <source>
        <dbReference type="Proteomes" id="UP000663825"/>
    </source>
</evidence>
<protein>
    <submittedName>
        <fullName evidence="2">Uncharacterized protein</fullName>
    </submittedName>
</protein>
<reference evidence="2" key="1">
    <citation type="submission" date="2021-02" db="EMBL/GenBank/DDBJ databases">
        <authorList>
            <person name="Nowell W R."/>
        </authorList>
    </citation>
    <scope>NUCLEOTIDE SEQUENCE</scope>
</reference>
<name>A0A817L827_9BILA</name>
<feature type="compositionally biased region" description="Low complexity" evidence="1">
    <location>
        <begin position="2948"/>
        <end position="2960"/>
    </location>
</feature>
<evidence type="ECO:0000313" key="2">
    <source>
        <dbReference type="EMBL" id="CAF3017203.1"/>
    </source>
</evidence>
<dbReference type="EMBL" id="CAJNXB010000067">
    <property type="protein sequence ID" value="CAF3017203.1"/>
    <property type="molecule type" value="Genomic_DNA"/>
</dbReference>
<comment type="caution">
    <text evidence="2">The sequence shown here is derived from an EMBL/GenBank/DDBJ whole genome shotgun (WGS) entry which is preliminary data.</text>
</comment>
<feature type="region of interest" description="Disordered" evidence="1">
    <location>
        <begin position="2872"/>
        <end position="2981"/>
    </location>
</feature>
<accession>A0A817L827</accession>
<feature type="region of interest" description="Disordered" evidence="1">
    <location>
        <begin position="2444"/>
        <end position="2499"/>
    </location>
</feature>
<feature type="compositionally biased region" description="Basic and acidic residues" evidence="1">
    <location>
        <begin position="2872"/>
        <end position="2890"/>
    </location>
</feature>
<sequence length="3279" mass="375789">MPRLFNGGFPIEIDSYADAILRTFASLKSPSAIIFVTSRKNGYFDPVRSTVINSSLDDNSQSISNDTSSSSINEKQLTFDQPGKKSQRLTSHFNKIYINKNNKIKMSTKTLLPSSSHINDRYYFCSPSTMNKKSKHKSDTTPPSLRKRYKFSSVNGDQYRNKNIYKFPANQSEPRSYSTDCNRYYFPLDNSIKPSRKTLPHARSRSGLEQRSVTFMEGTSTYLCDTPYTFSKTSDTLKYPSTASTLVRSEVASPYQFNRSKKIVDGFTDSSLHSVSLGPEFRKPRRLDTVTSTNGSLSKIKRSRTDKTPSVRFESIPPPPPSYLNEARVLLSEKRRNQSPESFEKSVDRLVLSVNQKYRQQQQQQPMKLLSSNSSSLNYISQYYAKEDKPFSDDSLEIGDEQKRLHSSFNTNRTHTQIIKNLNKSLIDRNYQIDKNRLIYFEQNVRRYLRSYENQTLQRELNYDLIRCFSTSYLDDLKRDGARHAHTRNQMRSYTYEDIQDIHVPSILEAYKMKATIGREKQHRIQQSSMTTGQLSPVSSSGFSPLMVASFNENIDTQSTGFETDRKSYTSISQPLTTARPDVDLFYKIMQESFVGIDASIAGHVARATQCKREKSHQNSKKTSNTDTDLDIQTFSSLWSDDDDEQLADHFYIDKTAQRKGSSHHRKLSRYLSTVNRSLLDRPGDLIADFYLSQLNRNMQESVRHVESIAQAKARKQGFIFDRSKTIERSLSAEHLYQVRKEHIRYKQSFKTPTSFTTEDVSDIYKPFVLENYKRKIAIELERRRRARHEQLTIDICSLPMCNSEIDLSTNVIKSTHPPIIDFDRPSPLRHDFLVVSPSNIIQTKEIIMGRARRTIIDDGSTDVVQHVGIIAPPQIYSILTSSASKVNNLNEVPILTTVDPPDFADRKKRPRQQDQSDGLIDSVLQTSQQAISSDLPMINATRPKTKIYTYISPSHAHKICQAKYVESEPVEKKLSTITIKPIVTLNQHEVKHFNELLHQTERLPSPRYNYQYALPAVSSPRALSSADQSEVEEFTQYTLEERRYEPGNFTIPFDEEMPIYENISAKYLPVVPDIGVSRSIGQRKEKPLNPLTEQHVTIDEVLLNEQVQDMNEPLPEYEQVNVKNEVSNVNTFLESLVVELVYNFDPLASLLEDLNYTAHKQYAKQIIDDDNYCNVCEKAQETIRIPIMVDNTEWTDEHVQIISNQFDFNIENAQHKDSENIEYECVKVNLPEQFINSQIPNTSNSDICDLEQAVSLADDSLLVRHQERANINIDESSCLKNSINSTHVFELNYALYNNKKSHKKTEDELLWNRMEKMSIDSEVSSFADMETFLNSFEQSLDHEQHLPIIDQMSYSYVTTKTERCKQKHRLLPIEWFRSTTVQSHDEQLVEQWTVEKDIDTIQHEGTLRRQQIELITNTECVNLLVNASTNNACSIDKKFNAVKSNNSTPAATHENNDVRDILTHRSSTIDYEQDSLDKDNNTVNSTMNNAFIIPLSSNKNILPSSSITNTTQSLSPLTFYSAPTIPVIYLLDALATEQKHQTNNPTRNFLFTIGFGLNEINNTMTEITNTVSAADQALLPTWINRSLGYVDVLPTIIHHENESTLSSIEQEIHFPTENQLDEDDTAHLIYPHRLQYGHDLYENTQGPLKISFESSHMHLPIINEVYIYQMSFHCAFPLFHPPNVLPHVLPFTTQDDGLISPKKYQIKQQEVLSYVRTRDLFDNEENIVQTISCKLDQPSYIDHYHIQSLFPFPETCYADIFQPDILIKSENNLLSSIFSRKLNIIIEDEHDFYQLDQAMLMQEKAASKQKEREHSQLKRTASLEVRPPASTKSGPTYEDVSMRKTVDVNMGTEGQYKQEATYQYGNETDLSIRKPYVEPTTVIVRPPVISPLPQPPVLNDDSNLSETVIEHISEDEKSISSEEAFFEEWSEEFLCRRRDEYDENTKRIIRTDIIETGDRIRSDVVKEEYKGKNVRIKGHKSYDIVKKITRTPSANKIVPINQVQTHIHEEITQPPPSFQLETTMSSLLPKQDQPWTSEDIYTTEIVCDSNLAREIESRTQQFDLAPPPPPSSSSSNYDRVRSGRYSPMPSTNQAIISTTPSSQYERISSVLTPTSNYADTRKQEPEEFFSEEYEVEVQTTKHPETSEEDTMDTNTTTNQTDSSRRGSDWRTRLRQIYAPPSDDDRFDQYNYCNDGRYNARRASVIPSYTQPRYNGIPVQVPGRDRVLIESRRLDSALPSRHVFEEVLITGPRDSPSERKYRHSSANDYEQKKKKVYFADSGSREKVISSSSIDDDDHRQSSRYSSSTLVDENQTQQYPTFGRVGELKATFETTTNTGYIKDDNNTSKYQIPITTGVTEQRRRVFEERQQTVTDLARRPINEFQSNERRMSATHATPSLVTDRIANSDNLESKAIIRIKSDERLSQLEDDSQAQTTIDIQIKQKKGIDSDVNRPTQPIIYQTTSKSTKQKDIDDAGDESEDELSDPKQNYDVRRRISKGRLRDFSQSTTQPIDTNLTAPRTTTKFTERNMENILSHVPTSKGKGILVELSSDLCPSPTRSIHDQNKSSIANDSGVYEYSTTASQQIPTSSPTWRHSVSASITDDGTRTYDRGVYVDSTATSTSSPFIRRQTFDADQATLQNVDDSSLSRSTYKYNTEVSPTEPVNAYHQQRTVRRQLRSSTPDKYESLSNYRSGIDIQSKVPITTQSRSRKPLIVDEIETIETETHVECQIKRTNEIKESIKTERTTSPSSPPKKLSTTLTRSTYSSSDETTPNKRGSLNERPKYDEKIITKASSKHEAVPIQIQETSFKPIERYRSQESLHQSPSQNSINQTRSIEVTSLSPQDQVTFGKNSPNEIIAIVRVPELKNMRHGISEPELNKNIKQDTERSRLQSQRVYATSYTPPSINENYRQQPNQSRIGPVGTKHDYSSPLNFSTRSASYHSSFHEQNQPQQQQQQQQQYYSPTSKSTSNPQIQYHSGSLGNLLGSNLDFEIEIEKRPPQQPEKPTVVSLDQSSRAIVTTSKDGRVSIQNFAARPGNTVTINSDFHASDRSLNRSSGYFSSDEIRCQGLNANYSSDDQSNSYPQQSYNFDQINQIVHNYSQSPNNNPRGFDETIDQIDALYNNLDVQTNNQTYQFSKPISTRNRRKELSKNSNEYSTRYTSTGFQHIPYEQQPISNINNNNNNSSSSISVDYATPNSGYGSAQNVIVYQNRLNDQSQIVQRNRTSIKQMKQKNAARKRNVLTQGHYSDEEDNNYDSPISDHGNLEQRSRVYNFNNYHQ</sequence>
<feature type="compositionally biased region" description="Basic and acidic residues" evidence="1">
    <location>
        <begin position="2163"/>
        <end position="2172"/>
    </location>
</feature>
<feature type="region of interest" description="Disordered" evidence="1">
    <location>
        <begin position="1807"/>
        <end position="1838"/>
    </location>
</feature>
<feature type="compositionally biased region" description="Low complexity" evidence="1">
    <location>
        <begin position="2746"/>
        <end position="2768"/>
    </location>
</feature>
<feature type="region of interest" description="Disordered" evidence="1">
    <location>
        <begin position="901"/>
        <end position="921"/>
    </location>
</feature>
<feature type="compositionally biased region" description="Polar residues" evidence="1">
    <location>
        <begin position="2891"/>
        <end position="2918"/>
    </location>
</feature>
<dbReference type="OrthoDB" id="10045746at2759"/>
<feature type="compositionally biased region" description="Low complexity" evidence="1">
    <location>
        <begin position="2153"/>
        <end position="2162"/>
    </location>
</feature>
<feature type="region of interest" description="Disordered" evidence="1">
    <location>
        <begin position="290"/>
        <end position="319"/>
    </location>
</feature>
<feature type="compositionally biased region" description="Polar residues" evidence="1">
    <location>
        <begin position="2452"/>
        <end position="2466"/>
    </location>
</feature>
<gene>
    <name evidence="2" type="ORF">TIS948_LOCUS2254</name>
</gene>
<dbReference type="Proteomes" id="UP000663825">
    <property type="component" value="Unassembled WGS sequence"/>
</dbReference>
<feature type="region of interest" description="Disordered" evidence="1">
    <location>
        <begin position="129"/>
        <end position="148"/>
    </location>
</feature>
<feature type="compositionally biased region" description="Polar residues" evidence="1">
    <location>
        <begin position="2961"/>
        <end position="2977"/>
    </location>
</feature>
<feature type="region of interest" description="Disordered" evidence="1">
    <location>
        <begin position="2060"/>
        <end position="2096"/>
    </location>
</feature>
<feature type="region of interest" description="Disordered" evidence="1">
    <location>
        <begin position="55"/>
        <end position="74"/>
    </location>
</feature>
<feature type="region of interest" description="Disordered" evidence="1">
    <location>
        <begin position="2287"/>
        <end position="2317"/>
    </location>
</feature>
<feature type="region of interest" description="Disordered" evidence="1">
    <location>
        <begin position="3225"/>
        <end position="3268"/>
    </location>
</feature>
<proteinExistence type="predicted"/>
<feature type="compositionally biased region" description="Basic and acidic residues" evidence="1">
    <location>
        <begin position="1807"/>
        <end position="1817"/>
    </location>
</feature>
<feature type="compositionally biased region" description="Acidic residues" evidence="1">
    <location>
        <begin position="2474"/>
        <end position="2483"/>
    </location>
</feature>
<feature type="compositionally biased region" description="Basic residues" evidence="1">
    <location>
        <begin position="3230"/>
        <end position="3240"/>
    </location>
</feature>
<organism evidence="2 3">
    <name type="scientific">Rotaria socialis</name>
    <dbReference type="NCBI Taxonomy" id="392032"/>
    <lineage>
        <taxon>Eukaryota</taxon>
        <taxon>Metazoa</taxon>
        <taxon>Spiralia</taxon>
        <taxon>Gnathifera</taxon>
        <taxon>Rotifera</taxon>
        <taxon>Eurotatoria</taxon>
        <taxon>Bdelloidea</taxon>
        <taxon>Philodinida</taxon>
        <taxon>Philodinidae</taxon>
        <taxon>Rotaria</taxon>
    </lineage>
</organism>
<feature type="region of interest" description="Disordered" evidence="1">
    <location>
        <begin position="2138"/>
        <end position="2172"/>
    </location>
</feature>
<feature type="compositionally biased region" description="Low complexity" evidence="1">
    <location>
        <begin position="57"/>
        <end position="73"/>
    </location>
</feature>
<feature type="compositionally biased region" description="Polar residues" evidence="1">
    <location>
        <begin position="2302"/>
        <end position="2317"/>
    </location>
</feature>
<feature type="compositionally biased region" description="Basic and acidic residues" evidence="1">
    <location>
        <begin position="2484"/>
        <end position="2494"/>
    </location>
</feature>